<dbReference type="EMBL" id="JAIBOA010000009">
    <property type="protein sequence ID" value="MBW8483979.1"/>
    <property type="molecule type" value="Genomic_DNA"/>
</dbReference>
<keyword evidence="2" id="KW-1185">Reference proteome</keyword>
<protein>
    <submittedName>
        <fullName evidence="1">Uncharacterized protein</fullName>
    </submittedName>
</protein>
<evidence type="ECO:0000313" key="1">
    <source>
        <dbReference type="EMBL" id="MBW8483979.1"/>
    </source>
</evidence>
<evidence type="ECO:0000313" key="2">
    <source>
        <dbReference type="Proteomes" id="UP000774570"/>
    </source>
</evidence>
<gene>
    <name evidence="1" type="ORF">K1Y72_16450</name>
</gene>
<accession>A0ABS7FU98</accession>
<dbReference type="Proteomes" id="UP000774570">
    <property type="component" value="Unassembled WGS sequence"/>
</dbReference>
<reference evidence="1 2" key="1">
    <citation type="submission" date="2021-07" db="EMBL/GenBank/DDBJ databases">
        <title>Actinomadura sp. PM05-2 isolated from lichen.</title>
        <authorList>
            <person name="Somphong A."/>
            <person name="Phongsopitanun W."/>
            <person name="Tanasupawat S."/>
            <person name="Peongsungnone V."/>
        </authorList>
    </citation>
    <scope>NUCLEOTIDE SEQUENCE [LARGE SCALE GENOMIC DNA]</scope>
    <source>
        <strain evidence="1 2">PM05-2</strain>
    </source>
</reference>
<name>A0ABS7FU98_9ACTN</name>
<dbReference type="RefSeq" id="WP_220167206.1">
    <property type="nucleotide sequence ID" value="NZ_JAIBOA010000009.1"/>
</dbReference>
<dbReference type="InterPro" id="IPR045558">
    <property type="entry name" value="DUF6317"/>
</dbReference>
<dbReference type="Pfam" id="PF19840">
    <property type="entry name" value="DUF6317"/>
    <property type="match status" value="1"/>
</dbReference>
<proteinExistence type="predicted"/>
<sequence>MSGGFEVVFRDLLRASKAFHVRGKDFGDIAPKDGPPVPHVNEPLLAKVLPQVLRAIGVMHDAVASSMEGHSLKLQHAHDVYLHTERKNKELVARLAKTLSNPEAIE</sequence>
<organism evidence="1 2">
    <name type="scientific">Actinomadura parmotrematis</name>
    <dbReference type="NCBI Taxonomy" id="2864039"/>
    <lineage>
        <taxon>Bacteria</taxon>
        <taxon>Bacillati</taxon>
        <taxon>Actinomycetota</taxon>
        <taxon>Actinomycetes</taxon>
        <taxon>Streptosporangiales</taxon>
        <taxon>Thermomonosporaceae</taxon>
        <taxon>Actinomadura</taxon>
    </lineage>
</organism>
<comment type="caution">
    <text evidence="1">The sequence shown here is derived from an EMBL/GenBank/DDBJ whole genome shotgun (WGS) entry which is preliminary data.</text>
</comment>